<dbReference type="AlphaFoldDB" id="A0AAW9QJ68"/>
<gene>
    <name evidence="1" type="ORF">V0288_12060</name>
</gene>
<organism evidence="1 2">
    <name type="scientific">Pannus brasiliensis CCIBt3594</name>
    <dbReference type="NCBI Taxonomy" id="1427578"/>
    <lineage>
        <taxon>Bacteria</taxon>
        <taxon>Bacillati</taxon>
        <taxon>Cyanobacteriota</taxon>
        <taxon>Cyanophyceae</taxon>
        <taxon>Oscillatoriophycideae</taxon>
        <taxon>Chroococcales</taxon>
        <taxon>Microcystaceae</taxon>
        <taxon>Pannus</taxon>
    </lineage>
</organism>
<reference evidence="1 2" key="1">
    <citation type="submission" date="2024-01" db="EMBL/GenBank/DDBJ databases">
        <title>Genomic insights into the taxonomy and metabolism of the cyanobacterium Pannus brasiliensis CCIBt3594.</title>
        <authorList>
            <person name="Machado M."/>
            <person name="Botero N.B."/>
            <person name="Andreote A.P.D."/>
            <person name="Feitosa A.M.T."/>
            <person name="Popin R."/>
            <person name="Sivonen K."/>
            <person name="Fiore M.F."/>
        </authorList>
    </citation>
    <scope>NUCLEOTIDE SEQUENCE [LARGE SCALE GENOMIC DNA]</scope>
    <source>
        <strain evidence="1 2">CCIBt3594</strain>
    </source>
</reference>
<proteinExistence type="predicted"/>
<dbReference type="EMBL" id="JBAFSM010000020">
    <property type="protein sequence ID" value="MEG3437852.1"/>
    <property type="molecule type" value="Genomic_DNA"/>
</dbReference>
<accession>A0AAW9QJ68</accession>
<protein>
    <submittedName>
        <fullName evidence="1">Uncharacterized protein</fullName>
    </submittedName>
</protein>
<keyword evidence="2" id="KW-1185">Reference proteome</keyword>
<sequence length="69" mass="8045">MKTIQGNRCQETAIEDFATGQMDAINSLPPRSKNYYYRMGWEDATYEMSLGRIHWQTDKNMGILEPIEV</sequence>
<evidence type="ECO:0000313" key="1">
    <source>
        <dbReference type="EMBL" id="MEG3437852.1"/>
    </source>
</evidence>
<name>A0AAW9QJ68_9CHRO</name>
<dbReference type="RefSeq" id="WP_332865330.1">
    <property type="nucleotide sequence ID" value="NZ_JBAFSM010000020.1"/>
</dbReference>
<evidence type="ECO:0000313" key="2">
    <source>
        <dbReference type="Proteomes" id="UP001328733"/>
    </source>
</evidence>
<comment type="caution">
    <text evidence="1">The sequence shown here is derived from an EMBL/GenBank/DDBJ whole genome shotgun (WGS) entry which is preliminary data.</text>
</comment>
<dbReference type="Proteomes" id="UP001328733">
    <property type="component" value="Unassembled WGS sequence"/>
</dbReference>